<evidence type="ECO:0000256" key="10">
    <source>
        <dbReference type="SAM" id="MobiDB-lite"/>
    </source>
</evidence>
<comment type="similarity">
    <text evidence="8">Belongs to the bZIP family. GCN4 subfamily.</text>
</comment>
<keyword evidence="2" id="KW-0028">Amino-acid biosynthesis</keyword>
<evidence type="ECO:0000256" key="4">
    <source>
        <dbReference type="ARBA" id="ARBA00023125"/>
    </source>
</evidence>
<reference evidence="12" key="1">
    <citation type="journal article" date="2021" name="IMA Fungus">
        <title>Genomic characterization of three marine fungi, including Emericellopsis atlantica sp. nov. with signatures of a generalist lifestyle and marine biomass degradation.</title>
        <authorList>
            <person name="Hagestad O.C."/>
            <person name="Hou L."/>
            <person name="Andersen J.H."/>
            <person name="Hansen E.H."/>
            <person name="Altermark B."/>
            <person name="Li C."/>
            <person name="Kuhnert E."/>
            <person name="Cox R.J."/>
            <person name="Crous P.W."/>
            <person name="Spatafora J.W."/>
            <person name="Lail K."/>
            <person name="Amirebrahimi M."/>
            <person name="Lipzen A."/>
            <person name="Pangilinan J."/>
            <person name="Andreopoulos W."/>
            <person name="Hayes R.D."/>
            <person name="Ng V."/>
            <person name="Grigoriev I.V."/>
            <person name="Jackson S.A."/>
            <person name="Sutton T.D.S."/>
            <person name="Dobson A.D.W."/>
            <person name="Rama T."/>
        </authorList>
    </citation>
    <scope>NUCLEOTIDE SEQUENCE</scope>
    <source>
        <strain evidence="12">TRa3180A</strain>
    </source>
</reference>
<feature type="compositionally biased region" description="Polar residues" evidence="10">
    <location>
        <begin position="72"/>
        <end position="102"/>
    </location>
</feature>
<dbReference type="AlphaFoldDB" id="A0A9P7Z5G6"/>
<dbReference type="CDD" id="cd12193">
    <property type="entry name" value="bZIP_GCN4"/>
    <property type="match status" value="1"/>
</dbReference>
<keyword evidence="13" id="KW-1185">Reference proteome</keyword>
<evidence type="ECO:0000256" key="5">
    <source>
        <dbReference type="ARBA" id="ARBA00023159"/>
    </source>
</evidence>
<feature type="domain" description="BZIP" evidence="11">
    <location>
        <begin position="390"/>
        <end position="430"/>
    </location>
</feature>
<dbReference type="OrthoDB" id="5419235at2759"/>
<dbReference type="GO" id="GO:0005634">
    <property type="term" value="C:nucleus"/>
    <property type="evidence" value="ECO:0007669"/>
    <property type="project" value="UniProtKB-SubCell"/>
</dbReference>
<dbReference type="InterPro" id="IPR046347">
    <property type="entry name" value="bZIP_sf"/>
</dbReference>
<keyword evidence="5" id="KW-0010">Activator</keyword>
<dbReference type="Proteomes" id="UP000887226">
    <property type="component" value="Unassembled WGS sequence"/>
</dbReference>
<keyword evidence="4" id="KW-0238">DNA-binding</keyword>
<dbReference type="GO" id="GO:0008652">
    <property type="term" value="P:amino acid biosynthetic process"/>
    <property type="evidence" value="ECO:0007669"/>
    <property type="project" value="UniProtKB-KW"/>
</dbReference>
<dbReference type="PROSITE" id="PS00036">
    <property type="entry name" value="BZIP_BASIC"/>
    <property type="match status" value="1"/>
</dbReference>
<name>A0A9P7Z5G6_9HELO</name>
<evidence type="ECO:0000256" key="9">
    <source>
        <dbReference type="SAM" id="Coils"/>
    </source>
</evidence>
<keyword evidence="7" id="KW-0539">Nucleus</keyword>
<evidence type="ECO:0000256" key="3">
    <source>
        <dbReference type="ARBA" id="ARBA00023015"/>
    </source>
</evidence>
<accession>A0A9P7Z5G6</accession>
<evidence type="ECO:0000256" key="1">
    <source>
        <dbReference type="ARBA" id="ARBA00004123"/>
    </source>
</evidence>
<keyword evidence="9" id="KW-0175">Coiled coil</keyword>
<dbReference type="SUPFAM" id="SSF57959">
    <property type="entry name" value="Leucine zipper domain"/>
    <property type="match status" value="1"/>
</dbReference>
<dbReference type="Gene3D" id="3.30.160.60">
    <property type="entry name" value="Classic Zinc Finger"/>
    <property type="match status" value="1"/>
</dbReference>
<dbReference type="GO" id="GO:0003700">
    <property type="term" value="F:DNA-binding transcription factor activity"/>
    <property type="evidence" value="ECO:0007669"/>
    <property type="project" value="InterPro"/>
</dbReference>
<keyword evidence="6" id="KW-0804">Transcription</keyword>
<dbReference type="FunFam" id="3.30.160.60:FF:001491">
    <property type="entry name" value="Cross-pathway control protein A"/>
    <property type="match status" value="1"/>
</dbReference>
<evidence type="ECO:0000256" key="6">
    <source>
        <dbReference type="ARBA" id="ARBA00023163"/>
    </source>
</evidence>
<organism evidence="12 13">
    <name type="scientific">Calycina marina</name>
    <dbReference type="NCBI Taxonomy" id="1763456"/>
    <lineage>
        <taxon>Eukaryota</taxon>
        <taxon>Fungi</taxon>
        <taxon>Dikarya</taxon>
        <taxon>Ascomycota</taxon>
        <taxon>Pezizomycotina</taxon>
        <taxon>Leotiomycetes</taxon>
        <taxon>Helotiales</taxon>
        <taxon>Pezizellaceae</taxon>
        <taxon>Calycina</taxon>
    </lineage>
</organism>
<proteinExistence type="inferred from homology"/>
<feature type="coiled-coil region" evidence="9">
    <location>
        <begin position="408"/>
        <end position="435"/>
    </location>
</feature>
<protein>
    <recommendedName>
        <fullName evidence="11">BZIP domain-containing protein</fullName>
    </recommendedName>
</protein>
<dbReference type="GO" id="GO:0003677">
    <property type="term" value="F:DNA binding"/>
    <property type="evidence" value="ECO:0007669"/>
    <property type="project" value="UniProtKB-KW"/>
</dbReference>
<feature type="region of interest" description="Disordered" evidence="10">
    <location>
        <begin position="68"/>
        <end position="113"/>
    </location>
</feature>
<feature type="compositionally biased region" description="Polar residues" evidence="10">
    <location>
        <begin position="186"/>
        <end position="195"/>
    </location>
</feature>
<feature type="region of interest" description="Disordered" evidence="10">
    <location>
        <begin position="126"/>
        <end position="195"/>
    </location>
</feature>
<evidence type="ECO:0000313" key="12">
    <source>
        <dbReference type="EMBL" id="KAG9245616.1"/>
    </source>
</evidence>
<feature type="compositionally biased region" description="Low complexity" evidence="10">
    <location>
        <begin position="130"/>
        <end position="140"/>
    </location>
</feature>
<evidence type="ECO:0000256" key="7">
    <source>
        <dbReference type="ARBA" id="ARBA00023242"/>
    </source>
</evidence>
<feature type="region of interest" description="Disordered" evidence="10">
    <location>
        <begin position="1"/>
        <end position="52"/>
    </location>
</feature>
<dbReference type="EMBL" id="MU253838">
    <property type="protein sequence ID" value="KAG9245616.1"/>
    <property type="molecule type" value="Genomic_DNA"/>
</dbReference>
<evidence type="ECO:0000256" key="2">
    <source>
        <dbReference type="ARBA" id="ARBA00022605"/>
    </source>
</evidence>
<feature type="compositionally biased region" description="Basic and acidic residues" evidence="10">
    <location>
        <begin position="8"/>
        <end position="44"/>
    </location>
</feature>
<dbReference type="InterPro" id="IPR004827">
    <property type="entry name" value="bZIP"/>
</dbReference>
<feature type="region of interest" description="Disordered" evidence="10">
    <location>
        <begin position="353"/>
        <end position="394"/>
    </location>
</feature>
<evidence type="ECO:0000313" key="13">
    <source>
        <dbReference type="Proteomes" id="UP000887226"/>
    </source>
</evidence>
<comment type="caution">
    <text evidence="12">The sequence shown here is derived from an EMBL/GenBank/DDBJ whole genome shotgun (WGS) entry which is preliminary data.</text>
</comment>
<comment type="subcellular location">
    <subcellularLocation>
        <location evidence="1">Nucleus</location>
    </subcellularLocation>
</comment>
<dbReference type="Pfam" id="PF07716">
    <property type="entry name" value="bZIP_2"/>
    <property type="match status" value="1"/>
</dbReference>
<dbReference type="PROSITE" id="PS50217">
    <property type="entry name" value="BZIP"/>
    <property type="match status" value="1"/>
</dbReference>
<evidence type="ECO:0000256" key="8">
    <source>
        <dbReference type="ARBA" id="ARBA00061302"/>
    </source>
</evidence>
<keyword evidence="3" id="KW-0805">Transcription regulation</keyword>
<evidence type="ECO:0000259" key="11">
    <source>
        <dbReference type="PROSITE" id="PS50217"/>
    </source>
</evidence>
<sequence length="449" mass="50235">MRQLEATARGEARDEARDEARYEARDEARYEARDEARYEARGEAKGSLTTNITLQDFTVFTTDPQSKWLPFNSPSLPAQHSPQQRPLQYQHQSVNPESQTQTEEAHRCHSANPASKQYLHHQRIDALNNSSPGHSSSTHSLANDPNFHPLPQRQQQQEQPFYASSAPSSTTALHHRQRLRAPAPSFHSQPTVNTSQANMTTNFGADMELFGNNGFTTFDGGAPMNNAFPSNFSSPAVPTSYDFDFPNNTSSQASTNTGTVSPQDLLMAHDHFSGGSSAPPSANFTNLTSPSIYNESPEYNAEFSPFTNNGDFDLERVADPWYPLFPETQDQTRAENSLLVHDEELKVGAQLKANRRKSGLASSPPANMNGVGKSRKRNEPLPPIIVDDPHDTEAMKRARNTLAARKSRQRKMQKMEDMEDKVAKLEMERDHWKSLALKRDPNSRPFGQQ</sequence>
<gene>
    <name evidence="12" type="ORF">BJ878DRAFT_547533</name>
</gene>